<comment type="caution">
    <text evidence="4">The sequence shown here is derived from an EMBL/GenBank/DDBJ whole genome shotgun (WGS) entry which is preliminary data.</text>
</comment>
<evidence type="ECO:0000313" key="5">
    <source>
        <dbReference type="Proteomes" id="UP001152803"/>
    </source>
</evidence>
<gene>
    <name evidence="4" type="ORF">COCON_G00097880</name>
</gene>
<feature type="coiled-coil region" evidence="2">
    <location>
        <begin position="101"/>
        <end position="135"/>
    </location>
</feature>
<dbReference type="GO" id="GO:0019905">
    <property type="term" value="F:syntaxin binding"/>
    <property type="evidence" value="ECO:0007669"/>
    <property type="project" value="InterPro"/>
</dbReference>
<sequence length="536" mass="61498">MDSSTHSDITIEQEDQRRRNETEDVDPAEDFSRQLEDIINTYGPVASLLEQQSPAPEPEADEDTNGEQAEEAAPAKDGGACKDPKLEKKMLKGLGKEATMLMQNLNKLGTAEEKLEALLKKYAELMEEHRVGQKQHKLLQKKQTQTQKDREHLQSEHSRAVLARSKLEELCRELQRHNKNLKEECLQRCREDEQKRKEITTHFQSTLTDIQSQIEQHSNRNTKLCQENGALAEKLQAIINQYEQREESLEKILKHRDLQQKLSDAKLEQSNMLLKEAEEKHKREKEYLLTQAAEWKLQAKILKEQETLMQAQIVLYSQKFDEFQTTLAKSNDVYAAFKQEMDKMSQKMKNMDKESNTWRTRFESCNKALMDMVEDRATKDKEFELFTLKIDKLEKLCRALQEERKGLYEKIQQVKRSGDQVGVPAMEKKGTLENSDVAPVPAPESTPESAPAPESAPEPENLFLTEEMARLSAEQARLQEFANSFLASHMFEAQGEEKHEEPTGVAQASSQQLAPTEEKAQESSSGDTSKLSPEMF</sequence>
<organism evidence="4 5">
    <name type="scientific">Conger conger</name>
    <name type="common">Conger eel</name>
    <name type="synonym">Muraena conger</name>
    <dbReference type="NCBI Taxonomy" id="82655"/>
    <lineage>
        <taxon>Eukaryota</taxon>
        <taxon>Metazoa</taxon>
        <taxon>Chordata</taxon>
        <taxon>Craniata</taxon>
        <taxon>Vertebrata</taxon>
        <taxon>Euteleostomi</taxon>
        <taxon>Actinopterygii</taxon>
        <taxon>Neopterygii</taxon>
        <taxon>Teleostei</taxon>
        <taxon>Anguilliformes</taxon>
        <taxon>Congridae</taxon>
        <taxon>Conger</taxon>
    </lineage>
</organism>
<feature type="compositionally biased region" description="Low complexity" evidence="3">
    <location>
        <begin position="443"/>
        <end position="460"/>
    </location>
</feature>
<dbReference type="PANTHER" id="PTHR16127:SF10">
    <property type="entry name" value="BETA-TAXILIN"/>
    <property type="match status" value="1"/>
</dbReference>
<feature type="compositionally biased region" description="Polar residues" evidence="3">
    <location>
        <begin position="1"/>
        <end position="10"/>
    </location>
</feature>
<evidence type="ECO:0000256" key="3">
    <source>
        <dbReference type="SAM" id="MobiDB-lite"/>
    </source>
</evidence>
<keyword evidence="5" id="KW-1185">Reference proteome</keyword>
<feature type="compositionally biased region" description="Acidic residues" evidence="3">
    <location>
        <begin position="58"/>
        <end position="70"/>
    </location>
</feature>
<feature type="compositionally biased region" description="Polar residues" evidence="3">
    <location>
        <begin position="522"/>
        <end position="536"/>
    </location>
</feature>
<dbReference type="Proteomes" id="UP001152803">
    <property type="component" value="Unassembled WGS sequence"/>
</dbReference>
<dbReference type="OrthoDB" id="425555at2759"/>
<evidence type="ECO:0000313" key="4">
    <source>
        <dbReference type="EMBL" id="KAJ8275163.1"/>
    </source>
</evidence>
<dbReference type="AlphaFoldDB" id="A0A9Q1DMD1"/>
<protein>
    <submittedName>
        <fullName evidence="4">Uncharacterized protein</fullName>
    </submittedName>
</protein>
<dbReference type="InterPro" id="IPR026183">
    <property type="entry name" value="Taxilin_fam"/>
</dbReference>
<keyword evidence="2" id="KW-0175">Coiled coil</keyword>
<evidence type="ECO:0000256" key="1">
    <source>
        <dbReference type="ARBA" id="ARBA00009550"/>
    </source>
</evidence>
<comment type="similarity">
    <text evidence="1">Belongs to the taxilin family.</text>
</comment>
<feature type="region of interest" description="Disordered" evidence="3">
    <location>
        <begin position="492"/>
        <end position="536"/>
    </location>
</feature>
<feature type="region of interest" description="Disordered" evidence="3">
    <location>
        <begin position="414"/>
        <end position="468"/>
    </location>
</feature>
<feature type="region of interest" description="Disordered" evidence="3">
    <location>
        <begin position="1"/>
        <end position="84"/>
    </location>
</feature>
<feature type="coiled-coil region" evidence="2">
    <location>
        <begin position="160"/>
        <end position="287"/>
    </location>
</feature>
<dbReference type="EMBL" id="JAFJMO010000006">
    <property type="protein sequence ID" value="KAJ8275163.1"/>
    <property type="molecule type" value="Genomic_DNA"/>
</dbReference>
<evidence type="ECO:0000256" key="2">
    <source>
        <dbReference type="SAM" id="Coils"/>
    </source>
</evidence>
<proteinExistence type="inferred from homology"/>
<name>A0A9Q1DMD1_CONCO</name>
<reference evidence="4" key="1">
    <citation type="journal article" date="2023" name="Science">
        <title>Genome structures resolve the early diversification of teleost fishes.</title>
        <authorList>
            <person name="Parey E."/>
            <person name="Louis A."/>
            <person name="Montfort J."/>
            <person name="Bouchez O."/>
            <person name="Roques C."/>
            <person name="Iampietro C."/>
            <person name="Lluch J."/>
            <person name="Castinel A."/>
            <person name="Donnadieu C."/>
            <person name="Desvignes T."/>
            <person name="Floi Bucao C."/>
            <person name="Jouanno E."/>
            <person name="Wen M."/>
            <person name="Mejri S."/>
            <person name="Dirks R."/>
            <person name="Jansen H."/>
            <person name="Henkel C."/>
            <person name="Chen W.J."/>
            <person name="Zahm M."/>
            <person name="Cabau C."/>
            <person name="Klopp C."/>
            <person name="Thompson A.W."/>
            <person name="Robinson-Rechavi M."/>
            <person name="Braasch I."/>
            <person name="Lecointre G."/>
            <person name="Bobe J."/>
            <person name="Postlethwait J.H."/>
            <person name="Berthelot C."/>
            <person name="Roest Crollius H."/>
            <person name="Guiguen Y."/>
        </authorList>
    </citation>
    <scope>NUCLEOTIDE SEQUENCE</scope>
    <source>
        <strain evidence="4">Concon-B</strain>
    </source>
</reference>
<dbReference type="Pfam" id="PF09728">
    <property type="entry name" value="Taxilin"/>
    <property type="match status" value="1"/>
</dbReference>
<dbReference type="PANTHER" id="PTHR16127">
    <property type="entry name" value="TAXILIN"/>
    <property type="match status" value="1"/>
</dbReference>
<accession>A0A9Q1DMD1</accession>